<feature type="domain" description="BRX" evidence="5">
    <location>
        <begin position="316"/>
        <end position="373"/>
    </location>
</feature>
<feature type="compositionally biased region" description="Polar residues" evidence="4">
    <location>
        <begin position="21"/>
        <end position="35"/>
    </location>
</feature>
<dbReference type="InterPro" id="IPR044532">
    <property type="entry name" value="BRX-like"/>
</dbReference>
<feature type="compositionally biased region" description="Basic and acidic residues" evidence="4">
    <location>
        <begin position="10"/>
        <end position="20"/>
    </location>
</feature>
<feature type="domain" description="BRX" evidence="5">
    <location>
        <begin position="137"/>
        <end position="192"/>
    </location>
</feature>
<evidence type="ECO:0000313" key="7">
    <source>
        <dbReference type="Proteomes" id="UP000288805"/>
    </source>
</evidence>
<dbReference type="AlphaFoldDB" id="A0A438E8D7"/>
<comment type="caution">
    <text evidence="6">The sequence shown here is derived from an EMBL/GenBank/DDBJ whole genome shotgun (WGS) entry which is preliminary data.</text>
</comment>
<evidence type="ECO:0000256" key="2">
    <source>
        <dbReference type="ARBA" id="ARBA00009057"/>
    </source>
</evidence>
<dbReference type="GO" id="GO:0005634">
    <property type="term" value="C:nucleus"/>
    <property type="evidence" value="ECO:0007669"/>
    <property type="project" value="UniProtKB-SubCell"/>
</dbReference>
<proteinExistence type="inferred from homology"/>
<dbReference type="PROSITE" id="PS51514">
    <property type="entry name" value="BRX"/>
    <property type="match status" value="2"/>
</dbReference>
<dbReference type="InterPro" id="IPR027988">
    <property type="entry name" value="BRX_N"/>
</dbReference>
<gene>
    <name evidence="6" type="primary">BRXL4_0</name>
    <name evidence="6" type="ORF">CK203_075016</name>
</gene>
<evidence type="ECO:0000256" key="4">
    <source>
        <dbReference type="SAM" id="MobiDB-lite"/>
    </source>
</evidence>
<dbReference type="InterPro" id="IPR013591">
    <property type="entry name" value="Brevis_radix_dom"/>
</dbReference>
<feature type="compositionally biased region" description="Low complexity" evidence="4">
    <location>
        <begin position="606"/>
        <end position="620"/>
    </location>
</feature>
<dbReference type="Pfam" id="PF08381">
    <property type="entry name" value="BRX"/>
    <property type="match status" value="2"/>
</dbReference>
<dbReference type="Pfam" id="PF13713">
    <property type="entry name" value="BRX_N"/>
    <property type="match status" value="1"/>
</dbReference>
<feature type="region of interest" description="Disordered" evidence="4">
    <location>
        <begin position="1"/>
        <end position="35"/>
    </location>
</feature>
<comment type="subcellular location">
    <subcellularLocation>
        <location evidence="1">Nucleus</location>
    </subcellularLocation>
</comment>
<feature type="compositionally biased region" description="Polar residues" evidence="4">
    <location>
        <begin position="268"/>
        <end position="295"/>
    </location>
</feature>
<feature type="region of interest" description="Disordered" evidence="4">
    <location>
        <begin position="200"/>
        <end position="311"/>
    </location>
</feature>
<dbReference type="PANTHER" id="PTHR46058">
    <property type="entry name" value="PROTEIN BREVIS RADIX-LIKE 1"/>
    <property type="match status" value="1"/>
</dbReference>
<protein>
    <submittedName>
        <fullName evidence="6">Protein Brevis radix-like 4</fullName>
    </submittedName>
</protein>
<evidence type="ECO:0000256" key="3">
    <source>
        <dbReference type="ARBA" id="ARBA00023242"/>
    </source>
</evidence>
<accession>A0A438E8D7</accession>
<feature type="compositionally biased region" description="Basic and acidic residues" evidence="4">
    <location>
        <begin position="208"/>
        <end position="218"/>
    </location>
</feature>
<dbReference type="PANTHER" id="PTHR46058:SF3">
    <property type="entry name" value="PROTEIN BREVIS RADIX-LIKE 4"/>
    <property type="match status" value="1"/>
</dbReference>
<comment type="similarity">
    <text evidence="2">Belongs to the BRX family.</text>
</comment>
<sequence length="912" mass="100933">MLTCITRSKQLSDESLKQTEEANASNTPGTKQQSIKALTCQIKDMALKATGAYRNCNPCSASVQHQSRSYAESDSASASERFRWSYRRTGSSSSTTPRWGKEMEARLKGLSSGEGTPASASGRRVESVVFVEENEPKEWVAQVEPGVLITFVSLPRGGNDLKRIRFSREMFNKWQAQRWWAENYDRVMELYNVQRFNRQAFPLPTPPRSEDESSKMESAEDSPVTPPLTKERLPRNLYRPSGLGMGYSSSDSLDHHPMQPRHFYDSGGLTSTPKLSSISGAKTETSSMDASIRTSSSREADRSGELSVSNASDLETEWVEEDEPGVYITIRALPGGTRELRRVRFRQVNFCSENGLERCMLDFGGRRTGQEYMNSTCEGANQGSSQVLFLFLLIVKMVPSSSVSYLSYSRGRGRGRASSIGIWQNAGAKQPQRAHASPHILMGAKVQGFFDQRCCEGGNQTHRAGRAMGQNVKHRIEGGLVHIAIELGLALFYFRPRLKDNVGLRDHGPNTFYCGYSEIGIYTTTRMERVQQRRKTPSFSSSLLDSVLRSIDESSGERQQLLMSKKQGGAEEEEIASVRRAMMIEKWMRKQSGGSSVSSVVFNSGSSSSESSCGGIFSSSEAETSSGGRSCFTPHRSKYVPVAASAGSERSRKVAKLVEQRNSAPKLGENHGGRGGGGGGGSFLKTKSKALKFYGDLKKVNQPISPGRRIANFLNSLFSSGNAKKAKMCSFETVDDMSSERKVVKSVQESTCSSASSFSRSCLSKTPSSSRTKLKRSVRFYPVSVIVDEDCRPCGHKCLYEDDPSLMPTLTAKNIPQTAWLKGELNEKNTSPANIADMRQIVRDYQKKISHEFKLADLCHNEDDDDDDDDDDAESYSSSDLFELDHIAIGRYQEELPVYGTTYLGTNHSHRA</sequence>
<evidence type="ECO:0000313" key="6">
    <source>
        <dbReference type="EMBL" id="RVW44021.1"/>
    </source>
</evidence>
<evidence type="ECO:0000256" key="1">
    <source>
        <dbReference type="ARBA" id="ARBA00004123"/>
    </source>
</evidence>
<feature type="region of interest" description="Disordered" evidence="4">
    <location>
        <begin position="606"/>
        <end position="631"/>
    </location>
</feature>
<evidence type="ECO:0000259" key="5">
    <source>
        <dbReference type="PROSITE" id="PS51514"/>
    </source>
</evidence>
<dbReference type="Proteomes" id="UP000288805">
    <property type="component" value="Unassembled WGS sequence"/>
</dbReference>
<dbReference type="OrthoDB" id="10250282at2759"/>
<reference evidence="6 7" key="1">
    <citation type="journal article" date="2018" name="PLoS Genet.">
        <title>Population sequencing reveals clonal diversity and ancestral inbreeding in the grapevine cultivar Chardonnay.</title>
        <authorList>
            <person name="Roach M.J."/>
            <person name="Johnson D.L."/>
            <person name="Bohlmann J."/>
            <person name="van Vuuren H.J."/>
            <person name="Jones S.J."/>
            <person name="Pretorius I.S."/>
            <person name="Schmidt S.A."/>
            <person name="Borneman A.R."/>
        </authorList>
    </citation>
    <scope>NUCLEOTIDE SEQUENCE [LARGE SCALE GENOMIC DNA]</scope>
    <source>
        <strain evidence="7">cv. Chardonnay</strain>
        <tissue evidence="6">Leaf</tissue>
    </source>
</reference>
<feature type="region of interest" description="Disordered" evidence="4">
    <location>
        <begin position="660"/>
        <end position="681"/>
    </location>
</feature>
<dbReference type="EMBL" id="QGNW01001363">
    <property type="protein sequence ID" value="RVW44021.1"/>
    <property type="molecule type" value="Genomic_DNA"/>
</dbReference>
<keyword evidence="3" id="KW-0539">Nucleus</keyword>
<organism evidence="6 7">
    <name type="scientific">Vitis vinifera</name>
    <name type="common">Grape</name>
    <dbReference type="NCBI Taxonomy" id="29760"/>
    <lineage>
        <taxon>Eukaryota</taxon>
        <taxon>Viridiplantae</taxon>
        <taxon>Streptophyta</taxon>
        <taxon>Embryophyta</taxon>
        <taxon>Tracheophyta</taxon>
        <taxon>Spermatophyta</taxon>
        <taxon>Magnoliopsida</taxon>
        <taxon>eudicotyledons</taxon>
        <taxon>Gunneridae</taxon>
        <taxon>Pentapetalae</taxon>
        <taxon>rosids</taxon>
        <taxon>Vitales</taxon>
        <taxon>Vitaceae</taxon>
        <taxon>Viteae</taxon>
        <taxon>Vitis</taxon>
    </lineage>
</organism>
<name>A0A438E8D7_VITVI</name>